<keyword evidence="3 6" id="KW-0812">Transmembrane</keyword>
<evidence type="ECO:0000259" key="7">
    <source>
        <dbReference type="Pfam" id="PF00884"/>
    </source>
</evidence>
<keyword evidence="2" id="KW-1003">Cell membrane</keyword>
<evidence type="ECO:0000256" key="4">
    <source>
        <dbReference type="ARBA" id="ARBA00022989"/>
    </source>
</evidence>
<dbReference type="PANTHER" id="PTHR47371">
    <property type="entry name" value="LIPOTEICHOIC ACID SYNTHASE"/>
    <property type="match status" value="1"/>
</dbReference>
<protein>
    <submittedName>
        <fullName evidence="8">Lipoteichoic acid synthase 1</fullName>
    </submittedName>
</protein>
<dbReference type="InterPro" id="IPR000917">
    <property type="entry name" value="Sulfatase_N"/>
</dbReference>
<accession>A0A380WLP9</accession>
<evidence type="ECO:0000256" key="6">
    <source>
        <dbReference type="SAM" id="Phobius"/>
    </source>
</evidence>
<reference evidence="8 9" key="1">
    <citation type="submission" date="2018-06" db="EMBL/GenBank/DDBJ databases">
        <authorList>
            <consortium name="Pathogen Informatics"/>
            <person name="Doyle S."/>
        </authorList>
    </citation>
    <scope>NUCLEOTIDE SEQUENCE [LARGE SCALE GENOMIC DNA]</scope>
    <source>
        <strain evidence="8 9">NCTC10684</strain>
    </source>
</reference>
<evidence type="ECO:0000256" key="5">
    <source>
        <dbReference type="ARBA" id="ARBA00023136"/>
    </source>
</evidence>
<dbReference type="AlphaFoldDB" id="A0A380WLP9"/>
<dbReference type="GO" id="GO:0005886">
    <property type="term" value="C:plasma membrane"/>
    <property type="evidence" value="ECO:0007669"/>
    <property type="project" value="UniProtKB-SubCell"/>
</dbReference>
<dbReference type="PANTHER" id="PTHR47371:SF3">
    <property type="entry name" value="PHOSPHOGLYCEROL TRANSFERASE I"/>
    <property type="match status" value="1"/>
</dbReference>
<dbReference type="Gene3D" id="3.40.720.10">
    <property type="entry name" value="Alkaline Phosphatase, subunit A"/>
    <property type="match status" value="1"/>
</dbReference>
<evidence type="ECO:0000256" key="2">
    <source>
        <dbReference type="ARBA" id="ARBA00022475"/>
    </source>
</evidence>
<evidence type="ECO:0000313" key="8">
    <source>
        <dbReference type="EMBL" id="SUU89655.1"/>
    </source>
</evidence>
<dbReference type="CDD" id="cd16015">
    <property type="entry name" value="LTA_synthase"/>
    <property type="match status" value="1"/>
</dbReference>
<feature type="transmembrane region" description="Helical" evidence="6">
    <location>
        <begin position="12"/>
        <end position="31"/>
    </location>
</feature>
<dbReference type="RefSeq" id="WP_115731780.1">
    <property type="nucleotide sequence ID" value="NZ_BAAAVY010000002.1"/>
</dbReference>
<name>A0A380WLP9_AMIAI</name>
<dbReference type="InterPro" id="IPR050448">
    <property type="entry name" value="OpgB/LTA_synthase_biosynth"/>
</dbReference>
<feature type="domain" description="Sulfatase N-terminal" evidence="7">
    <location>
        <begin position="253"/>
        <end position="551"/>
    </location>
</feature>
<feature type="transmembrane region" description="Helical" evidence="6">
    <location>
        <begin position="123"/>
        <end position="143"/>
    </location>
</feature>
<sequence length="631" mass="69064">MKLTDSLLKRSYALYFVAIYVLYLALLLIALRERNPAFAVDVTTILLPAIELAFFCMLGLVAWHAQRSGWVALPALFVSLAVPLLVMLIYLVQGFSAYLSGHYISVLALENYTDGSQYAAKPLFFVIAVLGFGSWICLSLFALQARKQAALHRPGKGFVFAATLACLLFAGMFDSSSFTERTLDLRPDMAPATSLARKFRELRKARNNLSDMADTLDRQGISLPINEHYPLLRDQAYSSPLSFGTAQSAADSPNVIVIFAEGLSARFLGTYGGKHQGLMPNIDRFAAHSMPVYNYFSHTAATYRGIQGQLVSGYPRNGGAESGGWEAEGENNTALLTSINYRTIPDILQDRGYKTAFLSSSSEGASFNVMLKSLGFETVYAVETLPELLGGRPAALSAGTSDAADAEIFSGLKGFLEKQTSSGDKQPFFVATYNIGTHAFLDSDSAGTTYGSGDNPVLSRMHNFDAQLGKFLDYFQNSSFAGNTILIITADHATYPEPAVVKALQGDDYQAYFVDRIPLIIHHKGMALPTTFDADYRTSVDFAPTLLHLLSVQKVKNAFIGFSIFEQAPAHHMPLAAMGDEFYYISPKEISKAPAAGDVSGKHLAYQNYVRMYYWLESQNRVFPPGETASN</sequence>
<dbReference type="Proteomes" id="UP000254701">
    <property type="component" value="Unassembled WGS sequence"/>
</dbReference>
<feature type="transmembrane region" description="Helical" evidence="6">
    <location>
        <begin position="70"/>
        <end position="92"/>
    </location>
</feature>
<keyword evidence="5 6" id="KW-0472">Membrane</keyword>
<proteinExistence type="predicted"/>
<dbReference type="SUPFAM" id="SSF53649">
    <property type="entry name" value="Alkaline phosphatase-like"/>
    <property type="match status" value="1"/>
</dbReference>
<comment type="subcellular location">
    <subcellularLocation>
        <location evidence="1">Cell membrane</location>
        <topology evidence="1">Multi-pass membrane protein</topology>
    </subcellularLocation>
</comment>
<feature type="transmembrane region" description="Helical" evidence="6">
    <location>
        <begin position="155"/>
        <end position="173"/>
    </location>
</feature>
<dbReference type="OrthoDB" id="9760224at2"/>
<feature type="transmembrane region" description="Helical" evidence="6">
    <location>
        <begin position="37"/>
        <end position="63"/>
    </location>
</feature>
<dbReference type="Pfam" id="PF00884">
    <property type="entry name" value="Sulfatase"/>
    <property type="match status" value="1"/>
</dbReference>
<evidence type="ECO:0000313" key="9">
    <source>
        <dbReference type="Proteomes" id="UP000254701"/>
    </source>
</evidence>
<organism evidence="8 9">
    <name type="scientific">Aminobacter aminovorans</name>
    <name type="common">Chelatobacter heintzii</name>
    <dbReference type="NCBI Taxonomy" id="83263"/>
    <lineage>
        <taxon>Bacteria</taxon>
        <taxon>Pseudomonadati</taxon>
        <taxon>Pseudomonadota</taxon>
        <taxon>Alphaproteobacteria</taxon>
        <taxon>Hyphomicrobiales</taxon>
        <taxon>Phyllobacteriaceae</taxon>
        <taxon>Aminobacter</taxon>
    </lineage>
</organism>
<gene>
    <name evidence="8" type="primary">ltaS1_1</name>
    <name evidence="8" type="ORF">NCTC10684_02896</name>
</gene>
<dbReference type="EMBL" id="UFSM01000001">
    <property type="protein sequence ID" value="SUU89655.1"/>
    <property type="molecule type" value="Genomic_DNA"/>
</dbReference>
<dbReference type="InterPro" id="IPR017850">
    <property type="entry name" value="Alkaline_phosphatase_core_sf"/>
</dbReference>
<evidence type="ECO:0000256" key="1">
    <source>
        <dbReference type="ARBA" id="ARBA00004651"/>
    </source>
</evidence>
<keyword evidence="4 6" id="KW-1133">Transmembrane helix</keyword>
<evidence type="ECO:0000256" key="3">
    <source>
        <dbReference type="ARBA" id="ARBA00022692"/>
    </source>
</evidence>